<keyword evidence="4" id="KW-0256">Endoplasmic reticulum</keyword>
<comment type="similarity">
    <text evidence="2">Belongs to the ANKLE2 family.</text>
</comment>
<dbReference type="SMART" id="SM00248">
    <property type="entry name" value="ANK"/>
    <property type="match status" value="2"/>
</dbReference>
<dbReference type="GO" id="GO:0005783">
    <property type="term" value="C:endoplasmic reticulum"/>
    <property type="evidence" value="ECO:0007669"/>
    <property type="project" value="UniProtKB-SubCell"/>
</dbReference>
<dbReference type="FunFam" id="1.25.40.20:FF:000072">
    <property type="entry name" value="Ankyrin repeat and LEM domain containing 2"/>
    <property type="match status" value="1"/>
</dbReference>
<dbReference type="InterPro" id="IPR056237">
    <property type="entry name" value="ANKLE2_3rd"/>
</dbReference>
<evidence type="ECO:0000313" key="10">
    <source>
        <dbReference type="EMBL" id="JAV89867.1"/>
    </source>
</evidence>
<evidence type="ECO:0000256" key="4">
    <source>
        <dbReference type="ARBA" id="ARBA00022824"/>
    </source>
</evidence>
<dbReference type="PROSITE" id="PS50088">
    <property type="entry name" value="ANK_REPEAT"/>
    <property type="match status" value="1"/>
</dbReference>
<keyword evidence="3" id="KW-0132">Cell division</keyword>
<organism evidence="10">
    <name type="scientific">Photinus pyralis</name>
    <name type="common">Common eastern firefly</name>
    <name type="synonym">Lampyris pyralis</name>
    <dbReference type="NCBI Taxonomy" id="7054"/>
    <lineage>
        <taxon>Eukaryota</taxon>
        <taxon>Metazoa</taxon>
        <taxon>Ecdysozoa</taxon>
        <taxon>Arthropoda</taxon>
        <taxon>Hexapoda</taxon>
        <taxon>Insecta</taxon>
        <taxon>Pterygota</taxon>
        <taxon>Neoptera</taxon>
        <taxon>Endopterygota</taxon>
        <taxon>Coleoptera</taxon>
        <taxon>Polyphaga</taxon>
        <taxon>Elateriformia</taxon>
        <taxon>Elateroidea</taxon>
        <taxon>Lampyridae</taxon>
        <taxon>Lampyrinae</taxon>
        <taxon>Photinus</taxon>
    </lineage>
</organism>
<dbReference type="EMBL" id="GEZM01019113">
    <property type="protein sequence ID" value="JAV89867.1"/>
    <property type="molecule type" value="Transcribed_RNA"/>
</dbReference>
<dbReference type="InterPro" id="IPR036770">
    <property type="entry name" value="Ankyrin_rpt-contain_sf"/>
</dbReference>
<keyword evidence="5 7" id="KW-0040">ANK repeat</keyword>
<evidence type="ECO:0000256" key="1">
    <source>
        <dbReference type="ARBA" id="ARBA00004240"/>
    </source>
</evidence>
<dbReference type="SUPFAM" id="SSF48403">
    <property type="entry name" value="Ankyrin repeat"/>
    <property type="match status" value="1"/>
</dbReference>
<evidence type="ECO:0000256" key="6">
    <source>
        <dbReference type="ARBA" id="ARBA00023306"/>
    </source>
</evidence>
<feature type="domain" description="ANKLE2 third alpha/beta" evidence="9">
    <location>
        <begin position="275"/>
        <end position="376"/>
    </location>
</feature>
<dbReference type="GO" id="GO:0031468">
    <property type="term" value="P:nuclear membrane reassembly"/>
    <property type="evidence" value="ECO:0007669"/>
    <property type="project" value="UniProtKB-ARBA"/>
</dbReference>
<dbReference type="PANTHER" id="PTHR12349">
    <property type="entry name" value="ANKYRIN REPEAT AND LEM DOMAIN-CONTAINING PROTEIN 2"/>
    <property type="match status" value="1"/>
</dbReference>
<name>A0A1Y1N2R8_PHOPY</name>
<dbReference type="CTD" id="23141"/>
<dbReference type="Pfam" id="PF24567">
    <property type="entry name" value="ANKLE2_3rd"/>
    <property type="match status" value="1"/>
</dbReference>
<feature type="repeat" description="ANK" evidence="7">
    <location>
        <begin position="210"/>
        <end position="232"/>
    </location>
</feature>
<protein>
    <recommendedName>
        <fullName evidence="9">ANKLE2 third alpha/beta domain-containing protein</fullName>
    </recommendedName>
</protein>
<accession>A0A1Y1N2R8</accession>
<dbReference type="GeneID" id="116168249"/>
<evidence type="ECO:0000256" key="7">
    <source>
        <dbReference type="PROSITE-ProRule" id="PRU00023"/>
    </source>
</evidence>
<evidence type="ECO:0000256" key="5">
    <source>
        <dbReference type="ARBA" id="ARBA00023043"/>
    </source>
</evidence>
<evidence type="ECO:0000256" key="3">
    <source>
        <dbReference type="ARBA" id="ARBA00022618"/>
    </source>
</evidence>
<dbReference type="Gene3D" id="1.25.40.20">
    <property type="entry name" value="Ankyrin repeat-containing domain"/>
    <property type="match status" value="1"/>
</dbReference>
<dbReference type="PANTHER" id="PTHR12349:SF4">
    <property type="entry name" value="ANKYRIN REPEAT AND LEM DOMAIN-CONTAINING PROTEIN 2"/>
    <property type="match status" value="1"/>
</dbReference>
<evidence type="ECO:0000256" key="8">
    <source>
        <dbReference type="SAM" id="MobiDB-lite"/>
    </source>
</evidence>
<feature type="compositionally biased region" description="Basic and acidic residues" evidence="8">
    <location>
        <begin position="413"/>
        <end position="425"/>
    </location>
</feature>
<sequence length="581" mass="65820">MGSQNNIPNGQEISSDTVYYGVHIPYDVQVEHNDESTVFQDKMEAFKLIKKYKQARFKAFHFYHEAVEFAVNGSENHNKLIVYEIQSTKDPPIIGEKPPAFRGPKSQDLVKLRKNIEAGLLDVVSSCIWENPRYLISSGDTPSILQEGSRYNALHVAAKSRNRDMCELILNTVSNTNFIKLLYGDDSHQDANERAVMLLDLYLNTPDKGLNETPLHFAAKFGAVEVVELLVSYSQCDKALLNKYGKTASMIICDRCDSSLVHLKNKIALLLDENFYVPVLRSEDNCIPPVIGEPFSPSSPPNLAKDIFSPRVEIRAYAGPMDRESAARFRRAWKTPPRSLKAANVALNLKFDDLEKGVERLGKNLSMQFDVSWKEYWAFLDEFVDLSTSEGLQIFENYLSERYKAEMVGNDTDSERSTKEIDHDNTTSPMSELSVEDFMELDDEENEIYHTPPSSPEITNLSDDDTFEDCPLPDHDIFIEGNVPTKTDHVAYNAVKFAVAILNPQDYPFVYKWFHTVGFCSSYDRKNWPSPKVGKYTVETPGRAPPAQTSTPISKSWMRVTGTNSPRSTLKRYSRGSLSFN</sequence>
<evidence type="ECO:0000259" key="9">
    <source>
        <dbReference type="Pfam" id="PF24567"/>
    </source>
</evidence>
<evidence type="ECO:0000256" key="2">
    <source>
        <dbReference type="ARBA" id="ARBA00007597"/>
    </source>
</evidence>
<dbReference type="AlphaFoldDB" id="A0A1Y1N2R8"/>
<feature type="region of interest" description="Disordered" evidence="8">
    <location>
        <begin position="409"/>
        <end position="429"/>
    </location>
</feature>
<keyword evidence="6" id="KW-0131">Cell cycle</keyword>
<proteinExistence type="inferred from homology"/>
<reference evidence="10" key="1">
    <citation type="journal article" date="2016" name="Sci. Rep.">
        <title>Molecular characterization of firefly nuptial gifts: a multi-omics approach sheds light on postcopulatory sexual selection.</title>
        <authorList>
            <person name="Al-Wathiqui N."/>
            <person name="Fallon T.R."/>
            <person name="South A."/>
            <person name="Weng J.K."/>
            <person name="Lewis S.M."/>
        </authorList>
    </citation>
    <scope>NUCLEOTIDE SEQUENCE</scope>
</reference>
<dbReference type="RefSeq" id="XP_031339818.1">
    <property type="nucleotide sequence ID" value="XM_031483958.1"/>
</dbReference>
<dbReference type="InterPro" id="IPR002110">
    <property type="entry name" value="Ankyrin_rpt"/>
</dbReference>
<dbReference type="Pfam" id="PF12796">
    <property type="entry name" value="Ank_2"/>
    <property type="match status" value="1"/>
</dbReference>
<feature type="region of interest" description="Disordered" evidence="8">
    <location>
        <begin position="540"/>
        <end position="581"/>
    </location>
</feature>
<comment type="subcellular location">
    <subcellularLocation>
        <location evidence="1">Endoplasmic reticulum</location>
    </subcellularLocation>
</comment>
<dbReference type="GO" id="GO:0051721">
    <property type="term" value="F:protein phosphatase 2A binding"/>
    <property type="evidence" value="ECO:0007669"/>
    <property type="project" value="TreeGrafter"/>
</dbReference>
<dbReference type="PROSITE" id="PS50297">
    <property type="entry name" value="ANK_REP_REGION"/>
    <property type="match status" value="1"/>
</dbReference>
<dbReference type="GO" id="GO:0007399">
    <property type="term" value="P:nervous system development"/>
    <property type="evidence" value="ECO:0007669"/>
    <property type="project" value="UniProtKB-ARBA"/>
</dbReference>
<dbReference type="GO" id="GO:0051301">
    <property type="term" value="P:cell division"/>
    <property type="evidence" value="ECO:0007669"/>
    <property type="project" value="UniProtKB-KW"/>
</dbReference>